<reference evidence="1" key="1">
    <citation type="submission" date="2014-09" db="EMBL/GenBank/DDBJ databases">
        <authorList>
            <person name="Magalhaes I.L.F."/>
            <person name="Oliveira U."/>
            <person name="Santos F.R."/>
            <person name="Vidigal T.H.D.A."/>
            <person name="Brescovit A.D."/>
            <person name="Santos A.J."/>
        </authorList>
    </citation>
    <scope>NUCLEOTIDE SEQUENCE</scope>
    <source>
        <tissue evidence="1">Shoot tissue taken approximately 20 cm above the soil surface</tissue>
    </source>
</reference>
<accession>A0A0A9GKR1</accession>
<organism evidence="1">
    <name type="scientific">Arundo donax</name>
    <name type="common">Giant reed</name>
    <name type="synonym">Donax arundinaceus</name>
    <dbReference type="NCBI Taxonomy" id="35708"/>
    <lineage>
        <taxon>Eukaryota</taxon>
        <taxon>Viridiplantae</taxon>
        <taxon>Streptophyta</taxon>
        <taxon>Embryophyta</taxon>
        <taxon>Tracheophyta</taxon>
        <taxon>Spermatophyta</taxon>
        <taxon>Magnoliopsida</taxon>
        <taxon>Liliopsida</taxon>
        <taxon>Poales</taxon>
        <taxon>Poaceae</taxon>
        <taxon>PACMAD clade</taxon>
        <taxon>Arundinoideae</taxon>
        <taxon>Arundineae</taxon>
        <taxon>Arundo</taxon>
    </lineage>
</organism>
<sequence>MLPPPSAANICDACAGSSAPDIYGRFK</sequence>
<name>A0A0A9GKR1_ARUDO</name>
<dbReference type="EMBL" id="GBRH01172191">
    <property type="protein sequence ID" value="JAE25705.1"/>
    <property type="molecule type" value="Transcribed_RNA"/>
</dbReference>
<proteinExistence type="predicted"/>
<reference evidence="1" key="2">
    <citation type="journal article" date="2015" name="Data Brief">
        <title>Shoot transcriptome of the giant reed, Arundo donax.</title>
        <authorList>
            <person name="Barrero R.A."/>
            <person name="Guerrero F.D."/>
            <person name="Moolhuijzen P."/>
            <person name="Goolsby J.A."/>
            <person name="Tidwell J."/>
            <person name="Bellgard S.E."/>
            <person name="Bellgard M.I."/>
        </authorList>
    </citation>
    <scope>NUCLEOTIDE SEQUENCE</scope>
    <source>
        <tissue evidence="1">Shoot tissue taken approximately 20 cm above the soil surface</tissue>
    </source>
</reference>
<evidence type="ECO:0000313" key="1">
    <source>
        <dbReference type="EMBL" id="JAE25705.1"/>
    </source>
</evidence>
<protein>
    <submittedName>
        <fullName evidence="1">Uncharacterized protein</fullName>
    </submittedName>
</protein>
<dbReference type="AlphaFoldDB" id="A0A0A9GKR1"/>